<protein>
    <submittedName>
        <fullName evidence="1">Uncharacterized protein</fullName>
    </submittedName>
</protein>
<dbReference type="GeneID" id="80519098"/>
<reference evidence="1" key="1">
    <citation type="submission" date="2017-01" db="EMBL/GenBank/DDBJ databases">
        <authorList>
            <person name="Assis F.L."/>
            <person name="Abrahao J.S."/>
            <person name="Silva L."/>
            <person name="Khalil J.B."/>
            <person name="Rodrigues R."/>
            <person name="Silva L.S."/>
            <person name="Arantes T."/>
            <person name="Boratto P."/>
            <person name="Andrade M."/>
            <person name="Kroon E.G."/>
            <person name="Ribeiro B."/>
            <person name="Bergier I."/>
            <person name="Seligmann H."/>
            <person name="Ghigo E."/>
            <person name="Colson P."/>
            <person name="Levasseur A."/>
            <person name="Raoult D."/>
            <person name="Scola B.L."/>
        </authorList>
    </citation>
    <scope>NUCLEOTIDE SEQUENCE</scope>
    <source>
        <strain evidence="1">Soda lake</strain>
    </source>
</reference>
<dbReference type="KEGG" id="vg:80519098"/>
<evidence type="ECO:0000313" key="1">
    <source>
        <dbReference type="EMBL" id="QKU35659.1"/>
    </source>
</evidence>
<proteinExistence type="predicted"/>
<reference evidence="1" key="2">
    <citation type="journal article" date="2018" name="Nat. Commun.">
        <title>Tailed giant Tupanvirus possesses the most complete translational apparatus of the known virosphere.</title>
        <authorList>
            <person name="Abrahao J."/>
            <person name="Silva L."/>
            <person name="Silva L.S."/>
            <person name="Khalil J.Y.B."/>
            <person name="Rodrigues R."/>
            <person name="Arantes T."/>
            <person name="Assis F."/>
            <person name="Boratto P."/>
            <person name="Andrade M."/>
            <person name="Kroon E.G."/>
            <person name="Ribeiro B."/>
            <person name="Bergier I."/>
            <person name="Seligmann H."/>
            <person name="Ghigo E."/>
            <person name="Colson P."/>
            <person name="Levasseur A."/>
            <person name="Kroemer G."/>
            <person name="Raoult D."/>
            <person name="La Scola B."/>
        </authorList>
    </citation>
    <scope>NUCLEOTIDE SEQUENCE [LARGE SCALE GENOMIC DNA]</scope>
    <source>
        <strain evidence="1">Soda lake</strain>
    </source>
</reference>
<name>A0A6N1NMN0_9VIRU</name>
<dbReference type="RefSeq" id="YP_010782334.1">
    <property type="nucleotide sequence ID" value="NC_075039.1"/>
</dbReference>
<accession>A0A6N1NMN0</accession>
<sequence>MASTLKILYASYVCGIDQYGINGLSLVELYAWDNPKITNVSHMASTLKKLDASDNCGKIAC</sequence>
<organism evidence="1">
    <name type="scientific">Tupanvirus soda lake</name>
    <dbReference type="NCBI Taxonomy" id="2126985"/>
    <lineage>
        <taxon>Viruses</taxon>
        <taxon>Varidnaviria</taxon>
        <taxon>Bamfordvirae</taxon>
        <taxon>Nucleocytoviricota</taxon>
        <taxon>Megaviricetes</taxon>
        <taxon>Imitervirales</taxon>
        <taxon>Mimiviridae</taxon>
        <taxon>Megamimivirinae</taxon>
        <taxon>Tupanvirus</taxon>
        <taxon>Tupanvirus salinum</taxon>
    </lineage>
</organism>
<dbReference type="EMBL" id="KY523104">
    <property type="protein sequence ID" value="QKU35659.1"/>
    <property type="molecule type" value="Genomic_DNA"/>
</dbReference>